<name>A0A5C5WAV7_9BACT</name>
<organism evidence="2 3">
    <name type="scientific">Botrimarina hoheduenensis</name>
    <dbReference type="NCBI Taxonomy" id="2528000"/>
    <lineage>
        <taxon>Bacteria</taxon>
        <taxon>Pseudomonadati</taxon>
        <taxon>Planctomycetota</taxon>
        <taxon>Planctomycetia</taxon>
        <taxon>Pirellulales</taxon>
        <taxon>Lacipirellulaceae</taxon>
        <taxon>Botrimarina</taxon>
    </lineage>
</organism>
<dbReference type="Proteomes" id="UP000318995">
    <property type="component" value="Unassembled WGS sequence"/>
</dbReference>
<evidence type="ECO:0000259" key="1">
    <source>
        <dbReference type="Pfam" id="PF01593"/>
    </source>
</evidence>
<dbReference type="InterPro" id="IPR036188">
    <property type="entry name" value="FAD/NAD-bd_sf"/>
</dbReference>
<dbReference type="AlphaFoldDB" id="A0A5C5WAV7"/>
<evidence type="ECO:0000313" key="2">
    <source>
        <dbReference type="EMBL" id="TWT46742.1"/>
    </source>
</evidence>
<dbReference type="RefSeq" id="WP_146573489.1">
    <property type="nucleotide sequence ID" value="NZ_SJPH01000003.1"/>
</dbReference>
<dbReference type="Gene3D" id="3.50.50.60">
    <property type="entry name" value="FAD/NAD(P)-binding domain"/>
    <property type="match status" value="1"/>
</dbReference>
<dbReference type="InterPro" id="IPR002937">
    <property type="entry name" value="Amino_oxidase"/>
</dbReference>
<dbReference type="GO" id="GO:0016491">
    <property type="term" value="F:oxidoreductase activity"/>
    <property type="evidence" value="ECO:0007669"/>
    <property type="project" value="InterPro"/>
</dbReference>
<accession>A0A5C5WAV7</accession>
<keyword evidence="3" id="KW-1185">Reference proteome</keyword>
<protein>
    <submittedName>
        <fullName evidence="2">Protoporphyrinogen oxidase</fullName>
    </submittedName>
</protein>
<feature type="domain" description="Amine oxidase" evidence="1">
    <location>
        <begin position="19"/>
        <end position="424"/>
    </location>
</feature>
<dbReference type="Pfam" id="PF01593">
    <property type="entry name" value="Amino_oxidase"/>
    <property type="match status" value="1"/>
</dbReference>
<dbReference type="PANTHER" id="PTHR42841">
    <property type="entry name" value="AMINE OXIDASE"/>
    <property type="match status" value="1"/>
</dbReference>
<sequence>MSQVDATDAYDAIIIGAGLAGLCCAKRLSAEGKRPLVLEASDAVGGRVRTDSVEGFLLDRGFQVLLTSYPEARQQLDYQRLDLHAYEPGALIWCNGRMHRMSDPWRRPQHALATLRSGVGTLRDKLRIAQLASRLSSHRGIDVVANEELITEHALQRWGFSPRVIERFFRPFLGGIFLERQLATSSRQFEFVFRLFGEGQATLPAAGMHAIPTQLAAALPPGTLRLNTPVNAITDDGGVGVGGVGFGQERLQAKLIVVATDGPAADRLLGHEPAAPGRSVACVYFAADAPPLREPILVLNGEGPTAGPINNLSVPSQVAAGYAPAGQSLISATVLADQADTPDDALIEAVRKQAVDWFGSQAQAWRPLRVVRIPYALPDQQPPHYQRIEKSVRVRDRVLICGDRYDTASINGAMRSGRRAAEAALRELSGQRAPATPE</sequence>
<reference evidence="2 3" key="1">
    <citation type="submission" date="2019-02" db="EMBL/GenBank/DDBJ databases">
        <title>Deep-cultivation of Planctomycetes and their phenomic and genomic characterization uncovers novel biology.</title>
        <authorList>
            <person name="Wiegand S."/>
            <person name="Jogler M."/>
            <person name="Boedeker C."/>
            <person name="Pinto D."/>
            <person name="Vollmers J."/>
            <person name="Rivas-Marin E."/>
            <person name="Kohn T."/>
            <person name="Peeters S.H."/>
            <person name="Heuer A."/>
            <person name="Rast P."/>
            <person name="Oberbeckmann S."/>
            <person name="Bunk B."/>
            <person name="Jeske O."/>
            <person name="Meyerdierks A."/>
            <person name="Storesund J.E."/>
            <person name="Kallscheuer N."/>
            <person name="Luecker S."/>
            <person name="Lage O.M."/>
            <person name="Pohl T."/>
            <person name="Merkel B.J."/>
            <person name="Hornburger P."/>
            <person name="Mueller R.-W."/>
            <person name="Bruemmer F."/>
            <person name="Labrenz M."/>
            <person name="Spormann A.M."/>
            <person name="Op Den Camp H."/>
            <person name="Overmann J."/>
            <person name="Amann R."/>
            <person name="Jetten M.S.M."/>
            <person name="Mascher T."/>
            <person name="Medema M.H."/>
            <person name="Devos D.P."/>
            <person name="Kaster A.-K."/>
            <person name="Ovreas L."/>
            <person name="Rohde M."/>
            <person name="Galperin M.Y."/>
            <person name="Jogler C."/>
        </authorList>
    </citation>
    <scope>NUCLEOTIDE SEQUENCE [LARGE SCALE GENOMIC DNA]</scope>
    <source>
        <strain evidence="2 3">Pla111</strain>
    </source>
</reference>
<gene>
    <name evidence="2" type="ORF">Pla111_18430</name>
</gene>
<evidence type="ECO:0000313" key="3">
    <source>
        <dbReference type="Proteomes" id="UP000318995"/>
    </source>
</evidence>
<dbReference type="EMBL" id="SJPH01000003">
    <property type="protein sequence ID" value="TWT46742.1"/>
    <property type="molecule type" value="Genomic_DNA"/>
</dbReference>
<proteinExistence type="predicted"/>
<dbReference type="SUPFAM" id="SSF51905">
    <property type="entry name" value="FAD/NAD(P)-binding domain"/>
    <property type="match status" value="1"/>
</dbReference>
<comment type="caution">
    <text evidence="2">The sequence shown here is derived from an EMBL/GenBank/DDBJ whole genome shotgun (WGS) entry which is preliminary data.</text>
</comment>
<dbReference type="OrthoDB" id="9767561at2"/>